<evidence type="ECO:0000313" key="8">
    <source>
        <dbReference type="Proteomes" id="UP001210538"/>
    </source>
</evidence>
<evidence type="ECO:0000256" key="1">
    <source>
        <dbReference type="ARBA" id="ARBA00001933"/>
    </source>
</evidence>
<reference evidence="7 8" key="1">
    <citation type="submission" date="2023-01" db="EMBL/GenBank/DDBJ databases">
        <title>Genome sequence resource and annotation of Enterobacter ludwigii, an economically important pathogen of seedling wilt with strawberry.</title>
        <authorList>
            <person name="Xie Y."/>
        </authorList>
    </citation>
    <scope>NUCLEOTIDE SEQUENCE [LARGE SCALE GENOMIC DNA]</scope>
    <source>
        <strain evidence="7 8">CM-TZ4</strain>
        <plasmid evidence="7 8">unnamed1</plasmid>
    </source>
</reference>
<dbReference type="GO" id="GO:0030170">
    <property type="term" value="F:pyridoxal phosphate binding"/>
    <property type="evidence" value="ECO:0007669"/>
    <property type="project" value="InterPro"/>
</dbReference>
<keyword evidence="3" id="KW-0663">Pyridoxal phosphate</keyword>
<dbReference type="SUPFAM" id="SSF53383">
    <property type="entry name" value="PLP-dependent transferases"/>
    <property type="match status" value="1"/>
</dbReference>
<comment type="cofactor">
    <cofactor evidence="1">
        <name>pyridoxal 5'-phosphate</name>
        <dbReference type="ChEBI" id="CHEBI:597326"/>
    </cofactor>
</comment>
<evidence type="ECO:0000256" key="5">
    <source>
        <dbReference type="ARBA" id="ARBA00037974"/>
    </source>
</evidence>
<evidence type="ECO:0000256" key="2">
    <source>
        <dbReference type="ARBA" id="ARBA00012224"/>
    </source>
</evidence>
<evidence type="ECO:0000256" key="3">
    <source>
        <dbReference type="ARBA" id="ARBA00022898"/>
    </source>
</evidence>
<dbReference type="InterPro" id="IPR015422">
    <property type="entry name" value="PyrdxlP-dep_Trfase_small"/>
</dbReference>
<dbReference type="EMBL" id="CP116348">
    <property type="protein sequence ID" value="WCE16086.1"/>
    <property type="molecule type" value="Genomic_DNA"/>
</dbReference>
<dbReference type="RefSeq" id="WP_045343608.1">
    <property type="nucleotide sequence ID" value="NZ_CP116348.1"/>
</dbReference>
<dbReference type="PANTHER" id="PTHR43525:SF1">
    <property type="entry name" value="PROTEIN MALY"/>
    <property type="match status" value="1"/>
</dbReference>
<keyword evidence="4 7" id="KW-0456">Lyase</keyword>
<dbReference type="Proteomes" id="UP001210538">
    <property type="component" value="Plasmid unnamed1"/>
</dbReference>
<dbReference type="AlphaFoldDB" id="A0AAX3LIX6"/>
<dbReference type="EC" id="4.4.1.13" evidence="2"/>
<feature type="domain" description="Aminotransferase class I/classII large" evidence="6">
    <location>
        <begin position="43"/>
        <end position="395"/>
    </location>
</feature>
<dbReference type="Pfam" id="PF00155">
    <property type="entry name" value="Aminotran_1_2"/>
    <property type="match status" value="1"/>
</dbReference>
<comment type="similarity">
    <text evidence="5">Belongs to the class-II pyridoxal-phosphate-dependent aminotransferase family. MalY/PatB cystathionine beta-lyase subfamily.</text>
</comment>
<dbReference type="Gene3D" id="3.40.640.10">
    <property type="entry name" value="Type I PLP-dependent aspartate aminotransferase-like (Major domain)"/>
    <property type="match status" value="1"/>
</dbReference>
<dbReference type="PANTHER" id="PTHR43525">
    <property type="entry name" value="PROTEIN MALY"/>
    <property type="match status" value="1"/>
</dbReference>
<proteinExistence type="inferred from homology"/>
<keyword evidence="8" id="KW-1185">Reference proteome</keyword>
<evidence type="ECO:0000259" key="6">
    <source>
        <dbReference type="Pfam" id="PF00155"/>
    </source>
</evidence>
<dbReference type="InterPro" id="IPR004839">
    <property type="entry name" value="Aminotransferase_I/II_large"/>
</dbReference>
<dbReference type="Gene3D" id="3.90.1150.10">
    <property type="entry name" value="Aspartate Aminotransferase, domain 1"/>
    <property type="match status" value="1"/>
</dbReference>
<dbReference type="InterPro" id="IPR015424">
    <property type="entry name" value="PyrdxlP-dep_Trfase"/>
</dbReference>
<dbReference type="CDD" id="cd00609">
    <property type="entry name" value="AAT_like"/>
    <property type="match status" value="1"/>
</dbReference>
<gene>
    <name evidence="7" type="ORF">PHA72_26150</name>
</gene>
<accession>A0AAX3LIX6</accession>
<dbReference type="NCBIfam" id="TIGR04350">
    <property type="entry name" value="C_S_lyase_PatB"/>
    <property type="match status" value="1"/>
</dbReference>
<geneLocation type="plasmid" evidence="7 8">
    <name>unnamed1</name>
</geneLocation>
<evidence type="ECO:0000313" key="7">
    <source>
        <dbReference type="EMBL" id="WCE16086.1"/>
    </source>
</evidence>
<sequence>MKYDFDEVVDRTGTDSLTVDGWREYMFGACEGTVPEVPSNGFINLWVADMAFSTPAPVLEAIRSRLDKKILGYTRVYDRDYYDIFGAWCERNYGYRFQEENIVFSPGIIPALNRLVPLLTHKEDSILILTPSYAPFKKAGDYSGRRVVECPLKNNQGHWTPDFEAMEQALCDEQKRIKVFFLCNPHNPTGRVWRHDELQRMIALCIKHDVWVISDEIHCDLSRSGVRHIPAASVFPENHKIITCMSTSKTFNLAGNLLANIMIPDASVRANWLRLYDDFISPLSLVANKAAWSECDEWLTQVRYYIDENFLYLKSYLYTYHPQVRFLIPEGTYLAWIDISPLMNVSNQSDITLFFARYAGVLLEGGGMFVGNGDGHIRLNLACPRAMLAEGLRRISKVLSGSSVKTTES</sequence>
<evidence type="ECO:0000256" key="4">
    <source>
        <dbReference type="ARBA" id="ARBA00023239"/>
    </source>
</evidence>
<name>A0AAX3LIX6_9ENTR</name>
<keyword evidence="7" id="KW-0614">Plasmid</keyword>
<dbReference type="GO" id="GO:0047804">
    <property type="term" value="F:cysteine-S-conjugate beta-lyase activity"/>
    <property type="evidence" value="ECO:0007669"/>
    <property type="project" value="UniProtKB-EC"/>
</dbReference>
<dbReference type="InterPro" id="IPR027619">
    <property type="entry name" value="C-S_lyase_PatB-like"/>
</dbReference>
<dbReference type="InterPro" id="IPR015421">
    <property type="entry name" value="PyrdxlP-dep_Trfase_major"/>
</dbReference>
<protein>
    <recommendedName>
        <fullName evidence="2">cysteine-S-conjugate beta-lyase</fullName>
        <ecNumber evidence="2">4.4.1.13</ecNumber>
    </recommendedName>
</protein>
<organism evidence="7 8">
    <name type="scientific">Enterobacter ludwigii</name>
    <dbReference type="NCBI Taxonomy" id="299767"/>
    <lineage>
        <taxon>Bacteria</taxon>
        <taxon>Pseudomonadati</taxon>
        <taxon>Pseudomonadota</taxon>
        <taxon>Gammaproteobacteria</taxon>
        <taxon>Enterobacterales</taxon>
        <taxon>Enterobacteriaceae</taxon>
        <taxon>Enterobacter</taxon>
        <taxon>Enterobacter cloacae complex</taxon>
    </lineage>
</organism>
<dbReference type="InterPro" id="IPR051798">
    <property type="entry name" value="Class-II_PLP-Dep_Aminotrans"/>
</dbReference>